<proteinExistence type="predicted"/>
<keyword evidence="1" id="KW-1133">Transmembrane helix</keyword>
<evidence type="ECO:0008006" key="4">
    <source>
        <dbReference type="Google" id="ProtNLM"/>
    </source>
</evidence>
<protein>
    <recommendedName>
        <fullName evidence="4">DUF4386 family protein</fullName>
    </recommendedName>
</protein>
<name>A0ABU1FHM4_9MICO</name>
<organism evidence="2 3">
    <name type="scientific">Agromyces indicus</name>
    <dbReference type="NCBI Taxonomy" id="758919"/>
    <lineage>
        <taxon>Bacteria</taxon>
        <taxon>Bacillati</taxon>
        <taxon>Actinomycetota</taxon>
        <taxon>Actinomycetes</taxon>
        <taxon>Micrococcales</taxon>
        <taxon>Microbacteriaceae</taxon>
        <taxon>Agromyces</taxon>
    </lineage>
</organism>
<keyword evidence="1" id="KW-0472">Membrane</keyword>
<gene>
    <name evidence="2" type="ORF">RH861_04100</name>
</gene>
<dbReference type="RefSeq" id="WP_310519867.1">
    <property type="nucleotide sequence ID" value="NZ_BAABBS010000003.1"/>
</dbReference>
<evidence type="ECO:0000313" key="2">
    <source>
        <dbReference type="EMBL" id="MDR5691239.1"/>
    </source>
</evidence>
<comment type="caution">
    <text evidence="2">The sequence shown here is derived from an EMBL/GenBank/DDBJ whole genome shotgun (WGS) entry which is preliminary data.</text>
</comment>
<feature type="transmembrane region" description="Helical" evidence="1">
    <location>
        <begin position="7"/>
        <end position="24"/>
    </location>
</feature>
<dbReference type="EMBL" id="JAVKGS010000001">
    <property type="protein sequence ID" value="MDR5691239.1"/>
    <property type="molecule type" value="Genomic_DNA"/>
</dbReference>
<accession>A0ABU1FHM4</accession>
<feature type="transmembrane region" description="Helical" evidence="1">
    <location>
        <begin position="116"/>
        <end position="134"/>
    </location>
</feature>
<sequence length="155" mass="16152">MAREPVGSSHALAFGVLGMAAYMASPRPVEMLTLAHAYGQAGDAERVALIAVGDGMLATWTGTAFDVYYFFNLATLLIFAILMFRTPVFRRSTAIAGVIAAVLMAVPSNFGLVGTVFALLSLVPWAVFAVLVAGDLARLVTPKEAVAATASGRDG</sequence>
<reference evidence="3" key="1">
    <citation type="submission" date="2023-07" db="EMBL/GenBank/DDBJ databases">
        <title>Description of three actinobacteria isolated from air of manufacturing shop in a pharmaceutical factory.</title>
        <authorList>
            <person name="Zhang D.-F."/>
        </authorList>
    </citation>
    <scope>NUCLEOTIDE SEQUENCE [LARGE SCALE GENOMIC DNA]</scope>
    <source>
        <strain evidence="3">CCTCC AB 2011122</strain>
    </source>
</reference>
<keyword evidence="1" id="KW-0812">Transmembrane</keyword>
<keyword evidence="3" id="KW-1185">Reference proteome</keyword>
<feature type="transmembrane region" description="Helical" evidence="1">
    <location>
        <begin position="67"/>
        <end position="85"/>
    </location>
</feature>
<dbReference type="Proteomes" id="UP001260072">
    <property type="component" value="Unassembled WGS sequence"/>
</dbReference>
<evidence type="ECO:0000256" key="1">
    <source>
        <dbReference type="SAM" id="Phobius"/>
    </source>
</evidence>
<evidence type="ECO:0000313" key="3">
    <source>
        <dbReference type="Proteomes" id="UP001260072"/>
    </source>
</evidence>